<evidence type="ECO:0000256" key="1">
    <source>
        <dbReference type="SAM" id="Phobius"/>
    </source>
</evidence>
<dbReference type="HOGENOM" id="CLU_1546582_0_0_5"/>
<feature type="transmembrane region" description="Helical" evidence="1">
    <location>
        <begin position="7"/>
        <end position="28"/>
    </location>
</feature>
<accession>K0PWG3</accession>
<organism evidence="2 3">
    <name type="scientific">Rhizobium mesoamericanum STM3625</name>
    <dbReference type="NCBI Taxonomy" id="1211777"/>
    <lineage>
        <taxon>Bacteria</taxon>
        <taxon>Pseudomonadati</taxon>
        <taxon>Pseudomonadota</taxon>
        <taxon>Alphaproteobacteria</taxon>
        <taxon>Hyphomicrobiales</taxon>
        <taxon>Rhizobiaceae</taxon>
        <taxon>Rhizobium/Agrobacterium group</taxon>
        <taxon>Rhizobium</taxon>
    </lineage>
</organism>
<dbReference type="RefSeq" id="WP_007535529.1">
    <property type="nucleotide sequence ID" value="NZ_HF536773.1"/>
</dbReference>
<keyword evidence="3" id="KW-1185">Reference proteome</keyword>
<protein>
    <recommendedName>
        <fullName evidence="4">Transmembrane protein</fullName>
    </recommendedName>
</protein>
<evidence type="ECO:0008006" key="4">
    <source>
        <dbReference type="Google" id="ProtNLM"/>
    </source>
</evidence>
<evidence type="ECO:0000313" key="2">
    <source>
        <dbReference type="EMBL" id="CCM78088.1"/>
    </source>
</evidence>
<proteinExistence type="predicted"/>
<feature type="transmembrane region" description="Helical" evidence="1">
    <location>
        <begin position="101"/>
        <end position="122"/>
    </location>
</feature>
<gene>
    <name evidence="2" type="ORF">BN77_p10042</name>
</gene>
<keyword evidence="1" id="KW-0472">Membrane</keyword>
<dbReference type="EMBL" id="CANI01000035">
    <property type="protein sequence ID" value="CCM78088.1"/>
    <property type="molecule type" value="Genomic_DNA"/>
</dbReference>
<keyword evidence="1" id="KW-1133">Transmembrane helix</keyword>
<keyword evidence="1" id="KW-0812">Transmembrane</keyword>
<feature type="transmembrane region" description="Helical" evidence="1">
    <location>
        <begin position="134"/>
        <end position="153"/>
    </location>
</feature>
<feature type="transmembrane region" description="Helical" evidence="1">
    <location>
        <begin position="60"/>
        <end position="80"/>
    </location>
</feature>
<dbReference type="Proteomes" id="UP000009319">
    <property type="component" value="Unassembled WGS sequence"/>
</dbReference>
<dbReference type="AlphaFoldDB" id="K0PWG3"/>
<comment type="caution">
    <text evidence="2">The sequence shown here is derived from an EMBL/GenBank/DDBJ whole genome shotgun (WGS) entry which is preliminary data.</text>
</comment>
<dbReference type="eggNOG" id="COG2862">
    <property type="taxonomic scope" value="Bacteria"/>
</dbReference>
<evidence type="ECO:0000313" key="3">
    <source>
        <dbReference type="Proteomes" id="UP000009319"/>
    </source>
</evidence>
<dbReference type="Pfam" id="PF03350">
    <property type="entry name" value="UPF0114"/>
    <property type="match status" value="1"/>
</dbReference>
<reference evidence="2 3" key="1">
    <citation type="journal article" date="2013" name="Genome Announc.">
        <title>Draft Genome Sequence of Rhizobium mesoamericanum STM3625, a Nitrogen-Fixing Symbiont of Mimosa pudica Isolated in French Guiana (South America).</title>
        <authorList>
            <person name="Moulin L."/>
            <person name="Mornico D."/>
            <person name="Melkonian R."/>
            <person name="Klonowska A."/>
        </authorList>
    </citation>
    <scope>NUCLEOTIDE SEQUENCE [LARGE SCALE GENOMIC DNA]</scope>
    <source>
        <strain evidence="2 3">STM3625</strain>
    </source>
</reference>
<sequence>MIAVLLSLRYVMALASIGVIAASFLMFWEGLLTIWDAFAYIRTDPDQGVVTAVLQGTDKLLFGIVLVIFGCAITVGFVISPSSPWRRRLPEWMVIEGIADLKNLFFQMIILYLVVHFVTLVAETVDAMPQWNALVLPVAILLLAAAMKIIATISPHPRPAAVKTNAASGDVTSGS</sequence>
<dbReference type="InterPro" id="IPR005134">
    <property type="entry name" value="UPF0114"/>
</dbReference>
<name>K0PWG3_9HYPH</name>